<comment type="caution">
    <text evidence="2">The sequence shown here is derived from an EMBL/GenBank/DDBJ whole genome shotgun (WGS) entry which is preliminary data.</text>
</comment>
<accession>A0A5B0KW13</accession>
<protein>
    <recommendedName>
        <fullName evidence="4">DUF485 domain-containing protein</fullName>
    </recommendedName>
</protein>
<reference evidence="2 3" key="1">
    <citation type="submission" date="2019-07" db="EMBL/GenBank/DDBJ databases">
        <title>Genome sequencing of the stress-tolerant strain Azospirillum brasilense Az19.</title>
        <authorList>
            <person name="Maroniche G.A."/>
            <person name="Garcia J.E."/>
            <person name="Pagnussat L."/>
            <person name="Amenta M."/>
            <person name="Creus C.M."/>
        </authorList>
    </citation>
    <scope>NUCLEOTIDE SEQUENCE [LARGE SCALE GENOMIC DNA]</scope>
    <source>
        <strain evidence="2 3">Az19</strain>
    </source>
</reference>
<feature type="transmembrane region" description="Helical" evidence="1">
    <location>
        <begin position="111"/>
        <end position="136"/>
    </location>
</feature>
<dbReference type="PANTHER" id="PTHR38598">
    <property type="entry name" value="INNER MEMBRANE PROTEIN YJCH"/>
    <property type="match status" value="1"/>
</dbReference>
<dbReference type="Proteomes" id="UP000325333">
    <property type="component" value="Unassembled WGS sequence"/>
</dbReference>
<evidence type="ECO:0000256" key="1">
    <source>
        <dbReference type="SAM" id="Phobius"/>
    </source>
</evidence>
<evidence type="ECO:0000313" key="2">
    <source>
        <dbReference type="EMBL" id="KAA1056145.1"/>
    </source>
</evidence>
<dbReference type="InterPro" id="IPR007436">
    <property type="entry name" value="DUF485"/>
</dbReference>
<dbReference type="GO" id="GO:0005886">
    <property type="term" value="C:plasma membrane"/>
    <property type="evidence" value="ECO:0007669"/>
    <property type="project" value="TreeGrafter"/>
</dbReference>
<evidence type="ECO:0000313" key="3">
    <source>
        <dbReference type="Proteomes" id="UP000325333"/>
    </source>
</evidence>
<feature type="transmembrane region" description="Helical" evidence="1">
    <location>
        <begin position="77"/>
        <end position="99"/>
    </location>
</feature>
<gene>
    <name evidence="2" type="ORF">FH063_005120</name>
</gene>
<keyword evidence="1" id="KW-0472">Membrane</keyword>
<keyword evidence="1" id="KW-1133">Transmembrane helix</keyword>
<dbReference type="PANTHER" id="PTHR38598:SF1">
    <property type="entry name" value="INNER MEMBRANE PROTEIN YJCH"/>
    <property type="match status" value="1"/>
</dbReference>
<dbReference type="EMBL" id="VEWN01000005">
    <property type="protein sequence ID" value="KAA1056145.1"/>
    <property type="molecule type" value="Genomic_DNA"/>
</dbReference>
<dbReference type="Pfam" id="PF04341">
    <property type="entry name" value="DUF485"/>
    <property type="match status" value="1"/>
</dbReference>
<sequence length="155" mass="17220">MINRYSVKQGQIRANLSSFRVIRNLISLFAAMRPGYCCDAQCLGSKKKAIKTMSDEIYERVLSNPKFAAMTASRARFSWRLALIVLAVYYAFVFASALAPDLMARPLAEGMTFPVGLAAGIVITVFCSLMTGVYVLRANSRYDAMNRDLLNEVGR</sequence>
<name>A0A5B0KW13_9PROT</name>
<proteinExistence type="predicted"/>
<keyword evidence="1" id="KW-0812">Transmembrane</keyword>
<organism evidence="2 3">
    <name type="scientific">Azospirillum argentinense</name>
    <dbReference type="NCBI Taxonomy" id="2970906"/>
    <lineage>
        <taxon>Bacteria</taxon>
        <taxon>Pseudomonadati</taxon>
        <taxon>Pseudomonadota</taxon>
        <taxon>Alphaproteobacteria</taxon>
        <taxon>Rhodospirillales</taxon>
        <taxon>Azospirillaceae</taxon>
        <taxon>Azospirillum</taxon>
    </lineage>
</organism>
<dbReference type="InterPro" id="IPR052959">
    <property type="entry name" value="Inner_membrane_assoc"/>
</dbReference>
<evidence type="ECO:0008006" key="4">
    <source>
        <dbReference type="Google" id="ProtNLM"/>
    </source>
</evidence>
<dbReference type="AlphaFoldDB" id="A0A5B0KW13"/>